<protein>
    <submittedName>
        <fullName evidence="4 5">Uncharacterized protein</fullName>
    </submittedName>
</protein>
<reference evidence="5" key="4">
    <citation type="journal article" date="2015" name="G3 (Bethesda)">
        <title>Genome sequences of three phytopathogenic species of the Magnaporthaceae family of fungi.</title>
        <authorList>
            <person name="Okagaki L.H."/>
            <person name="Nunes C.C."/>
            <person name="Sailsbery J."/>
            <person name="Clay B."/>
            <person name="Brown D."/>
            <person name="John T."/>
            <person name="Oh Y."/>
            <person name="Young N."/>
            <person name="Fitzgerald M."/>
            <person name="Haas B.J."/>
            <person name="Zeng Q."/>
            <person name="Young S."/>
            <person name="Adiconis X."/>
            <person name="Fan L."/>
            <person name="Levin J.Z."/>
            <person name="Mitchell T.K."/>
            <person name="Okubara P.A."/>
            <person name="Farman M.L."/>
            <person name="Kohn L.M."/>
            <person name="Birren B."/>
            <person name="Ma L.-J."/>
            <person name="Dean R.A."/>
        </authorList>
    </citation>
    <scope>NUCLEOTIDE SEQUENCE</scope>
    <source>
        <strain evidence="5">R3-111a-1</strain>
    </source>
</reference>
<evidence type="ECO:0000256" key="1">
    <source>
        <dbReference type="SAM" id="MobiDB-lite"/>
    </source>
</evidence>
<keyword evidence="3" id="KW-0732">Signal</keyword>
<reference evidence="4" key="3">
    <citation type="submission" date="2010-09" db="EMBL/GenBank/DDBJ databases">
        <title>Annotation of Gaeumannomyces graminis var. tritici R3-111a-1.</title>
        <authorList>
            <consortium name="The Broad Institute Genome Sequencing Platform"/>
            <person name="Ma L.-J."/>
            <person name="Dead R."/>
            <person name="Young S.K."/>
            <person name="Zeng Q."/>
            <person name="Gargeya S."/>
            <person name="Fitzgerald M."/>
            <person name="Haas B."/>
            <person name="Abouelleil A."/>
            <person name="Alvarado L."/>
            <person name="Arachchi H.M."/>
            <person name="Berlin A."/>
            <person name="Brown A."/>
            <person name="Chapman S.B."/>
            <person name="Chen Z."/>
            <person name="Dunbar C."/>
            <person name="Freedman E."/>
            <person name="Gearin G."/>
            <person name="Gellesch M."/>
            <person name="Goldberg J."/>
            <person name="Griggs A."/>
            <person name="Gujja S."/>
            <person name="Heiman D."/>
            <person name="Howarth C."/>
            <person name="Larson L."/>
            <person name="Lui A."/>
            <person name="MacDonald P.J.P."/>
            <person name="Mehta T."/>
            <person name="Montmayeur A."/>
            <person name="Murphy C."/>
            <person name="Neiman D."/>
            <person name="Pearson M."/>
            <person name="Priest M."/>
            <person name="Roberts A."/>
            <person name="Saif S."/>
            <person name="Shea T."/>
            <person name="Shenoy N."/>
            <person name="Sisk P."/>
            <person name="Stolte C."/>
            <person name="Sykes S."/>
            <person name="Yandava C."/>
            <person name="Wortman J."/>
            <person name="Nusbaum C."/>
            <person name="Birren B."/>
        </authorList>
    </citation>
    <scope>NUCLEOTIDE SEQUENCE</scope>
    <source>
        <strain evidence="4">R3-111a-1</strain>
    </source>
</reference>
<keyword evidence="6" id="KW-1185">Reference proteome</keyword>
<name>J3P5V1_GAET3</name>
<dbReference type="HOGENOM" id="CLU_1267131_0_0_1"/>
<feature type="region of interest" description="Disordered" evidence="1">
    <location>
        <begin position="64"/>
        <end position="86"/>
    </location>
</feature>
<feature type="signal peptide" evidence="3">
    <location>
        <begin position="1"/>
        <end position="22"/>
    </location>
</feature>
<dbReference type="GeneID" id="20349349"/>
<feature type="chain" id="PRO_5015094899" evidence="3">
    <location>
        <begin position="23"/>
        <end position="213"/>
    </location>
</feature>
<evidence type="ECO:0000313" key="5">
    <source>
        <dbReference type="EnsemblFungi" id="EJT75053"/>
    </source>
</evidence>
<feature type="transmembrane region" description="Helical" evidence="2">
    <location>
        <begin position="193"/>
        <end position="212"/>
    </location>
</feature>
<evidence type="ECO:0000256" key="2">
    <source>
        <dbReference type="SAM" id="Phobius"/>
    </source>
</evidence>
<dbReference type="AlphaFoldDB" id="J3P5V1"/>
<keyword evidence="2" id="KW-1133">Transmembrane helix</keyword>
<organism evidence="4">
    <name type="scientific">Gaeumannomyces tritici (strain R3-111a-1)</name>
    <name type="common">Wheat and barley take-all root rot fungus</name>
    <name type="synonym">Gaeumannomyces graminis var. tritici</name>
    <dbReference type="NCBI Taxonomy" id="644352"/>
    <lineage>
        <taxon>Eukaryota</taxon>
        <taxon>Fungi</taxon>
        <taxon>Dikarya</taxon>
        <taxon>Ascomycota</taxon>
        <taxon>Pezizomycotina</taxon>
        <taxon>Sordariomycetes</taxon>
        <taxon>Sordariomycetidae</taxon>
        <taxon>Magnaporthales</taxon>
        <taxon>Magnaporthaceae</taxon>
        <taxon>Gaeumannomyces</taxon>
    </lineage>
</organism>
<keyword evidence="2" id="KW-0812">Transmembrane</keyword>
<proteinExistence type="predicted"/>
<reference evidence="5" key="5">
    <citation type="submission" date="2018-04" db="UniProtKB">
        <authorList>
            <consortium name="EnsemblFungi"/>
        </authorList>
    </citation>
    <scope>IDENTIFICATION</scope>
    <source>
        <strain evidence="5">R3-111a-1</strain>
    </source>
</reference>
<keyword evidence="2" id="KW-0472">Membrane</keyword>
<dbReference type="eggNOG" id="ENOG502RN7H">
    <property type="taxonomic scope" value="Eukaryota"/>
</dbReference>
<gene>
    <name evidence="5" type="primary">20349349</name>
    <name evidence="4" type="ORF">GGTG_08891</name>
</gene>
<sequence>MKVSAVSVLVFGAATLATPTFGFEKDVIDWAKDQLGGKSSQVPAPAPGTTEDYFSNAPVATATAKPVTTAPPPPPPPATTAAPVTSSVAPVTSSAAPLTSAVPPPAPDCNVKPGVKMPVGCPDSCSNVKPGHPVPDGCPASAPAVSSAPVEATSSLIVATSSKPLIVDNKPTPAPNGTYKPTTPPVLAGASTIAQGLGVGFAVAALLGFAFAL</sequence>
<reference evidence="4" key="2">
    <citation type="submission" date="2010-07" db="EMBL/GenBank/DDBJ databases">
        <authorList>
            <consortium name="The Broad Institute Genome Sequencing Platform"/>
            <consortium name="Broad Institute Genome Sequencing Center for Infectious Disease"/>
            <person name="Ma L.-J."/>
            <person name="Dead R."/>
            <person name="Young S."/>
            <person name="Zeng Q."/>
            <person name="Koehrsen M."/>
            <person name="Alvarado L."/>
            <person name="Berlin A."/>
            <person name="Chapman S.B."/>
            <person name="Chen Z."/>
            <person name="Freedman E."/>
            <person name="Gellesch M."/>
            <person name="Goldberg J."/>
            <person name="Griggs A."/>
            <person name="Gujja S."/>
            <person name="Heilman E.R."/>
            <person name="Heiman D."/>
            <person name="Hepburn T."/>
            <person name="Howarth C."/>
            <person name="Jen D."/>
            <person name="Larson L."/>
            <person name="Mehta T."/>
            <person name="Neiman D."/>
            <person name="Pearson M."/>
            <person name="Roberts A."/>
            <person name="Saif S."/>
            <person name="Shea T."/>
            <person name="Shenoy N."/>
            <person name="Sisk P."/>
            <person name="Stolte C."/>
            <person name="Sykes S."/>
            <person name="Walk T."/>
            <person name="White J."/>
            <person name="Yandava C."/>
            <person name="Haas B."/>
            <person name="Nusbaum C."/>
            <person name="Birren B."/>
        </authorList>
    </citation>
    <scope>NUCLEOTIDE SEQUENCE</scope>
    <source>
        <strain evidence="4">R3-111a-1</strain>
    </source>
</reference>
<dbReference type="RefSeq" id="XP_009224997.1">
    <property type="nucleotide sequence ID" value="XM_009226733.1"/>
</dbReference>
<reference evidence="6" key="1">
    <citation type="submission" date="2010-07" db="EMBL/GenBank/DDBJ databases">
        <title>The genome sequence of Gaeumannomyces graminis var. tritici strain R3-111a-1.</title>
        <authorList>
            <consortium name="The Broad Institute Genome Sequencing Platform"/>
            <person name="Ma L.-J."/>
            <person name="Dead R."/>
            <person name="Young S."/>
            <person name="Zeng Q."/>
            <person name="Koehrsen M."/>
            <person name="Alvarado L."/>
            <person name="Berlin A."/>
            <person name="Chapman S.B."/>
            <person name="Chen Z."/>
            <person name="Freedman E."/>
            <person name="Gellesch M."/>
            <person name="Goldberg J."/>
            <person name="Griggs A."/>
            <person name="Gujja S."/>
            <person name="Heilman E.R."/>
            <person name="Heiman D."/>
            <person name="Hepburn T."/>
            <person name="Howarth C."/>
            <person name="Jen D."/>
            <person name="Larson L."/>
            <person name="Mehta T."/>
            <person name="Neiman D."/>
            <person name="Pearson M."/>
            <person name="Roberts A."/>
            <person name="Saif S."/>
            <person name="Shea T."/>
            <person name="Shenoy N."/>
            <person name="Sisk P."/>
            <person name="Stolte C."/>
            <person name="Sykes S."/>
            <person name="Walk T."/>
            <person name="White J."/>
            <person name="Yandava C."/>
            <person name="Haas B."/>
            <person name="Nusbaum C."/>
            <person name="Birren B."/>
        </authorList>
    </citation>
    <scope>NUCLEOTIDE SEQUENCE [LARGE SCALE GENOMIC DNA]</scope>
    <source>
        <strain evidence="6">R3-111a-1</strain>
    </source>
</reference>
<feature type="compositionally biased region" description="Pro residues" evidence="1">
    <location>
        <begin position="69"/>
        <end position="78"/>
    </location>
</feature>
<dbReference type="EMBL" id="GL385398">
    <property type="protein sequence ID" value="EJT75053.1"/>
    <property type="molecule type" value="Genomic_DNA"/>
</dbReference>
<dbReference type="EnsemblFungi" id="EJT75053">
    <property type="protein sequence ID" value="EJT75053"/>
    <property type="gene ID" value="GGTG_08891"/>
</dbReference>
<dbReference type="OrthoDB" id="10642975at2759"/>
<dbReference type="Proteomes" id="UP000006039">
    <property type="component" value="Unassembled WGS sequence"/>
</dbReference>
<dbReference type="VEuPathDB" id="FungiDB:GGTG_08891"/>
<dbReference type="STRING" id="644352.J3P5V1"/>
<accession>J3P5V1</accession>
<evidence type="ECO:0000256" key="3">
    <source>
        <dbReference type="SAM" id="SignalP"/>
    </source>
</evidence>
<evidence type="ECO:0000313" key="4">
    <source>
        <dbReference type="EMBL" id="EJT75053.1"/>
    </source>
</evidence>
<evidence type="ECO:0000313" key="6">
    <source>
        <dbReference type="Proteomes" id="UP000006039"/>
    </source>
</evidence>